<dbReference type="OrthoDB" id="6691882at2"/>
<dbReference type="RefSeq" id="WP_120402587.1">
    <property type="nucleotide sequence ID" value="NZ_RAXV01000018.1"/>
</dbReference>
<accession>A0A3A8E8B5</accession>
<comment type="caution">
    <text evidence="1">The sequence shown here is derived from an EMBL/GenBank/DDBJ whole genome shotgun (WGS) entry which is preliminary data.</text>
</comment>
<dbReference type="PROSITE" id="PS51257">
    <property type="entry name" value="PROKAR_LIPOPROTEIN"/>
    <property type="match status" value="1"/>
</dbReference>
<evidence type="ECO:0000313" key="1">
    <source>
        <dbReference type="EMBL" id="RKG31047.1"/>
    </source>
</evidence>
<organism evidence="1 2">
    <name type="scientific">Acinetobacter tianfuensis</name>
    <dbReference type="NCBI Taxonomy" id="2419603"/>
    <lineage>
        <taxon>Bacteria</taxon>
        <taxon>Pseudomonadati</taxon>
        <taxon>Pseudomonadota</taxon>
        <taxon>Gammaproteobacteria</taxon>
        <taxon>Moraxellales</taxon>
        <taxon>Moraxellaceae</taxon>
        <taxon>Acinetobacter</taxon>
    </lineage>
</organism>
<sequence>MSKLTKMMLLPVSLTLGLAGCMGIGPNKTYVLTTTSFNYAPNYQAYMVMMNGEEMGGGFGGATKRSGVILGQQNITWGEGNSDRKHKAINVVNLTKEDLKNKRYLAVHLYPDDSVEITTSNDLPDPTQKGLDWMKHLREQNKQLLNKKYKK</sequence>
<evidence type="ECO:0000313" key="2">
    <source>
        <dbReference type="Proteomes" id="UP000282388"/>
    </source>
</evidence>
<reference evidence="1 2" key="1">
    <citation type="submission" date="2018-09" db="EMBL/GenBank/DDBJ databases">
        <title>The draft genome of Acinetobacter spp. strains.</title>
        <authorList>
            <person name="Qin J."/>
            <person name="Feng Y."/>
            <person name="Zong Z."/>
        </authorList>
    </citation>
    <scope>NUCLEOTIDE SEQUENCE [LARGE SCALE GENOMIC DNA]</scope>
    <source>
        <strain evidence="1 2">WCHAc060012</strain>
    </source>
</reference>
<protein>
    <recommendedName>
        <fullName evidence="3">DUF3304 domain-containing protein</fullName>
    </recommendedName>
</protein>
<dbReference type="AlphaFoldDB" id="A0A3A8E8B5"/>
<evidence type="ECO:0008006" key="3">
    <source>
        <dbReference type="Google" id="ProtNLM"/>
    </source>
</evidence>
<dbReference type="Proteomes" id="UP000282388">
    <property type="component" value="Unassembled WGS sequence"/>
</dbReference>
<dbReference type="EMBL" id="RAXV01000018">
    <property type="protein sequence ID" value="RKG31047.1"/>
    <property type="molecule type" value="Genomic_DNA"/>
</dbReference>
<proteinExistence type="predicted"/>
<keyword evidence="2" id="KW-1185">Reference proteome</keyword>
<gene>
    <name evidence="1" type="ORF">D7V32_09170</name>
</gene>
<name>A0A3A8E8B5_9GAMM</name>